<dbReference type="Proteomes" id="UP000276133">
    <property type="component" value="Unassembled WGS sequence"/>
</dbReference>
<accession>A0A3M7SCR7</accession>
<evidence type="ECO:0000313" key="1">
    <source>
        <dbReference type="EMBL" id="RNA33447.1"/>
    </source>
</evidence>
<comment type="caution">
    <text evidence="1">The sequence shown here is derived from an EMBL/GenBank/DDBJ whole genome shotgun (WGS) entry which is preliminary data.</text>
</comment>
<organism evidence="1 2">
    <name type="scientific">Brachionus plicatilis</name>
    <name type="common">Marine rotifer</name>
    <name type="synonym">Brachionus muelleri</name>
    <dbReference type="NCBI Taxonomy" id="10195"/>
    <lineage>
        <taxon>Eukaryota</taxon>
        <taxon>Metazoa</taxon>
        <taxon>Spiralia</taxon>
        <taxon>Gnathifera</taxon>
        <taxon>Rotifera</taxon>
        <taxon>Eurotatoria</taxon>
        <taxon>Monogononta</taxon>
        <taxon>Pseudotrocha</taxon>
        <taxon>Ploima</taxon>
        <taxon>Brachionidae</taxon>
        <taxon>Brachionus</taxon>
    </lineage>
</organism>
<name>A0A3M7SCR7_BRAPC</name>
<sequence length="108" mass="13230">MQTIYMWCLSRGEGFYLNLDILFFERVFWTPLVLNRIFYQLIKDKKVYRRDLVNEIGEVIRLLDELISMQEIRFFVNYWPIWYYFPGCENVSVSLCPYQLIANFTLFV</sequence>
<dbReference type="EMBL" id="REGN01001635">
    <property type="protein sequence ID" value="RNA33447.1"/>
    <property type="molecule type" value="Genomic_DNA"/>
</dbReference>
<dbReference type="AlphaFoldDB" id="A0A3M7SCR7"/>
<evidence type="ECO:0000313" key="2">
    <source>
        <dbReference type="Proteomes" id="UP000276133"/>
    </source>
</evidence>
<protein>
    <submittedName>
        <fullName evidence="1">Uncharacterized protein</fullName>
    </submittedName>
</protein>
<keyword evidence="2" id="KW-1185">Reference proteome</keyword>
<proteinExistence type="predicted"/>
<gene>
    <name evidence="1" type="ORF">BpHYR1_029676</name>
</gene>
<reference evidence="1 2" key="1">
    <citation type="journal article" date="2018" name="Sci. Rep.">
        <title>Genomic signatures of local adaptation to the degree of environmental predictability in rotifers.</title>
        <authorList>
            <person name="Franch-Gras L."/>
            <person name="Hahn C."/>
            <person name="Garcia-Roger E.M."/>
            <person name="Carmona M.J."/>
            <person name="Serra M."/>
            <person name="Gomez A."/>
        </authorList>
    </citation>
    <scope>NUCLEOTIDE SEQUENCE [LARGE SCALE GENOMIC DNA]</scope>
    <source>
        <strain evidence="1">HYR1</strain>
    </source>
</reference>